<dbReference type="AlphaFoldDB" id="A0AAQ1A5Q0"/>
<dbReference type="InterPro" id="IPR001897">
    <property type="entry name" value="Porin_gammaproteobac"/>
</dbReference>
<evidence type="ECO:0000256" key="6">
    <source>
        <dbReference type="RuleBase" id="RU000469"/>
    </source>
</evidence>
<dbReference type="GO" id="GO:0046930">
    <property type="term" value="C:pore complex"/>
    <property type="evidence" value="ECO:0007669"/>
    <property type="project" value="UniProtKB-KW"/>
</dbReference>
<comment type="similarity">
    <text evidence="2 6">Belongs to the Gram-negative porin family.</text>
</comment>
<comment type="subcellular location">
    <subcellularLocation>
        <location evidence="1 6">Cell outer membrane</location>
        <topology evidence="1 6">Multi-pass membrane protein</topology>
    </subcellularLocation>
</comment>
<keyword evidence="5 6" id="KW-0998">Cell outer membrane</keyword>
<keyword evidence="6" id="KW-0406">Ion transport</keyword>
<dbReference type="EMBL" id="JADVNV010000004">
    <property type="protein sequence ID" value="MBJ9869007.1"/>
    <property type="molecule type" value="Genomic_DNA"/>
</dbReference>
<dbReference type="PRINTS" id="PR00183">
    <property type="entry name" value="ECOLIPORIN"/>
</dbReference>
<dbReference type="Gene3D" id="2.40.160.10">
    <property type="entry name" value="Porin"/>
    <property type="match status" value="1"/>
</dbReference>
<sequence length="362" mass="39381">MMKRNILAVVIPALLAAGAANAAEVYNKDSNKLDIYGKAVGLHYFSKDNGKNSYEGDGDKTYARLGFKGETQINDQLTGYGQWEYQFQGNNSEGSDAQSGNKTRLAFAGLKFGDAGSLDYGRNYGIVYDALGYTDMLPEFGGDTAYSDNFFVGRVGGVATYRNSNFFGLVDGLNFGVQYLGKNERDSANRSNGDGWGASLSYEFEGFGIVGAYGAADRTNAQEAAFYGNGEKAEQWATGLKYDANNIYLAANYGETRNATRFTNGLTNNSGFANKTQDILLVAQYQFDFGLRPSIAYTKSKAKNVEGVGSEDLVNYVEVGATYYFNKNMSTYVDYIINQIDSDNKLGVGSDDTVAVGIVYQF</sequence>
<dbReference type="GO" id="GO:0009279">
    <property type="term" value="C:cell outer membrane"/>
    <property type="evidence" value="ECO:0007669"/>
    <property type="project" value="UniProtKB-SubCell"/>
</dbReference>
<keyword evidence="3 7" id="KW-0732">Signal</keyword>
<dbReference type="Proteomes" id="UP000282299">
    <property type="component" value="Unassembled WGS sequence"/>
</dbReference>
<dbReference type="InterPro" id="IPR023614">
    <property type="entry name" value="Porin_dom_sf"/>
</dbReference>
<dbReference type="GO" id="GO:0034220">
    <property type="term" value="P:monoatomic ion transmembrane transport"/>
    <property type="evidence" value="ECO:0007669"/>
    <property type="project" value="InterPro"/>
</dbReference>
<evidence type="ECO:0000256" key="7">
    <source>
        <dbReference type="SAM" id="SignalP"/>
    </source>
</evidence>
<evidence type="ECO:0000313" key="9">
    <source>
        <dbReference type="EMBL" id="RSC18749.1"/>
    </source>
</evidence>
<proteinExistence type="inferred from homology"/>
<dbReference type="PANTHER" id="PTHR34501">
    <property type="entry name" value="PROTEIN YDDL-RELATED"/>
    <property type="match status" value="1"/>
</dbReference>
<keyword evidence="4 6" id="KW-0472">Membrane</keyword>
<keyword evidence="6" id="KW-0813">Transport</keyword>
<dbReference type="SUPFAM" id="SSF56935">
    <property type="entry name" value="Porins"/>
    <property type="match status" value="1"/>
</dbReference>
<feature type="chain" id="PRO_5042800113" evidence="7">
    <location>
        <begin position="23"/>
        <end position="362"/>
    </location>
</feature>
<dbReference type="PROSITE" id="PS00576">
    <property type="entry name" value="GRAM_NEG_PORIN"/>
    <property type="match status" value="1"/>
</dbReference>
<feature type="signal peptide" evidence="7">
    <location>
        <begin position="1"/>
        <end position="22"/>
    </location>
</feature>
<dbReference type="RefSeq" id="WP_012132994.1">
    <property type="nucleotide sequence ID" value="NZ_ABTEQQ020000001.1"/>
</dbReference>
<dbReference type="GO" id="GO:0015288">
    <property type="term" value="F:porin activity"/>
    <property type="evidence" value="ECO:0007669"/>
    <property type="project" value="UniProtKB-KW"/>
</dbReference>
<keyword evidence="6" id="KW-0812">Transmembrane</keyword>
<dbReference type="FunFam" id="2.40.160.10:FF:000002">
    <property type="entry name" value="Outer membrane porin F"/>
    <property type="match status" value="1"/>
</dbReference>
<dbReference type="PRINTS" id="PR00182">
    <property type="entry name" value="ECOLNEIPORIN"/>
</dbReference>
<gene>
    <name evidence="9" type="primary">ompF</name>
    <name evidence="9" type="ORF">EGS84_18285</name>
    <name evidence="8" type="ORF">I5687_13725</name>
</gene>
<dbReference type="Pfam" id="PF00267">
    <property type="entry name" value="Porin_1"/>
    <property type="match status" value="1"/>
</dbReference>
<dbReference type="InterPro" id="IPR001702">
    <property type="entry name" value="Porin_Gram-ve"/>
</dbReference>
<dbReference type="EMBL" id="RKIT01000002">
    <property type="protein sequence ID" value="RSC18749.1"/>
    <property type="molecule type" value="Genomic_DNA"/>
</dbReference>
<reference evidence="8" key="3">
    <citation type="submission" date="2020-11" db="EMBL/GenBank/DDBJ databases">
        <title>Enhanced detection system for hospital associated transmission using whole genome sequencing surveillance.</title>
        <authorList>
            <person name="Harrison L.H."/>
            <person name="Van Tyne D."/>
            <person name="Marsh J.W."/>
            <person name="Griffith M.P."/>
            <person name="Snyder D.J."/>
            <person name="Cooper V.S."/>
            <person name="Mustapha M."/>
        </authorList>
    </citation>
    <scope>NUCLEOTIDE SEQUENCE</scope>
    <source>
        <strain evidence="8">CB00014</strain>
    </source>
</reference>
<dbReference type="NCBIfam" id="NF007446">
    <property type="entry name" value="PRK10002.1"/>
    <property type="match status" value="1"/>
</dbReference>
<reference evidence="9" key="1">
    <citation type="submission" date="2018-10" db="EMBL/GenBank/DDBJ databases">
        <title>FDA dAtabase for Regulatory Grade micrObial Sequences (FDA-ARGOS): Supporting development and validation of Infectious Disease Dx tests.</title>
        <authorList>
            <person name="Campos J."/>
            <person name="Goldberg B."/>
            <person name="Tallon L.J."/>
            <person name="Sadzewicz L."/>
            <person name="Zhao X."/>
            <person name="Vavikolanu K."/>
            <person name="Mehta A."/>
            <person name="Aluvathingal J."/>
            <person name="Nadendla S."/>
            <person name="Geyer C."/>
            <person name="Nandy P."/>
            <person name="Yan Y."/>
            <person name="Sichtig H."/>
        </authorList>
    </citation>
    <scope>NUCLEOTIDE SEQUENCE</scope>
    <source>
        <strain evidence="9">FDAARGOS_526</strain>
    </source>
</reference>
<reference evidence="10" key="2">
    <citation type="submission" date="2018-10" db="EMBL/GenBank/DDBJ databases">
        <title>FDA dAtabase for Regulatory Grade micrObial Sequences (FDA-ARGOS): Supporting development and validation of Infectious Disease Dx tests.</title>
        <authorList>
            <person name="Goldberg B."/>
            <person name="Campos J."/>
            <person name="Tallon L."/>
            <person name="Sadzewicz L."/>
            <person name="Zhao X."/>
            <person name="Vavikolanu K."/>
            <person name="Mehta A."/>
            <person name="Aluvathingal J."/>
            <person name="Nadendla S."/>
            <person name="Geyer C."/>
            <person name="Nandy P."/>
            <person name="Yan Y."/>
            <person name="Sichtig H."/>
        </authorList>
    </citation>
    <scope>NUCLEOTIDE SEQUENCE [LARGE SCALE GENOMIC DNA]</scope>
    <source>
        <strain evidence="10">FDAARGOS_526</strain>
    </source>
</reference>
<evidence type="ECO:0000256" key="1">
    <source>
        <dbReference type="ARBA" id="ARBA00004571"/>
    </source>
</evidence>
<dbReference type="Proteomes" id="UP000807555">
    <property type="component" value="Unassembled WGS sequence"/>
</dbReference>
<accession>A0AAQ1A5Q0</accession>
<evidence type="ECO:0000256" key="5">
    <source>
        <dbReference type="ARBA" id="ARBA00023237"/>
    </source>
</evidence>
<comment type="subunit">
    <text evidence="6">Homotrimer.</text>
</comment>
<comment type="caution">
    <text evidence="9">The sequence shown here is derived from an EMBL/GenBank/DDBJ whole genome shotgun (WGS) entry which is preliminary data.</text>
</comment>
<keyword evidence="6" id="KW-0626">Porin</keyword>
<evidence type="ECO:0000256" key="3">
    <source>
        <dbReference type="ARBA" id="ARBA00022729"/>
    </source>
</evidence>
<name>A0AAQ1A5Q0_CITKO</name>
<dbReference type="PANTHER" id="PTHR34501:SF2">
    <property type="entry name" value="OUTER MEMBRANE PORIN F-RELATED"/>
    <property type="match status" value="1"/>
</dbReference>
<dbReference type="InterPro" id="IPR013793">
    <property type="entry name" value="Porin_Gram-ve_CS"/>
</dbReference>
<evidence type="ECO:0000313" key="10">
    <source>
        <dbReference type="Proteomes" id="UP000282299"/>
    </source>
</evidence>
<evidence type="ECO:0000256" key="4">
    <source>
        <dbReference type="ARBA" id="ARBA00023136"/>
    </source>
</evidence>
<evidence type="ECO:0000256" key="2">
    <source>
        <dbReference type="ARBA" id="ARBA00007539"/>
    </source>
</evidence>
<evidence type="ECO:0000313" key="8">
    <source>
        <dbReference type="EMBL" id="MBJ9869007.1"/>
    </source>
</evidence>
<organism evidence="9 10">
    <name type="scientific">Citrobacter koseri</name>
    <name type="common">Citrobacter diversus</name>
    <dbReference type="NCBI Taxonomy" id="545"/>
    <lineage>
        <taxon>Bacteria</taxon>
        <taxon>Pseudomonadati</taxon>
        <taxon>Pseudomonadota</taxon>
        <taxon>Gammaproteobacteria</taxon>
        <taxon>Enterobacterales</taxon>
        <taxon>Enterobacteriaceae</taxon>
        <taxon>Citrobacter</taxon>
    </lineage>
</organism>
<protein>
    <submittedName>
        <fullName evidence="9">Porin OmpF</fullName>
    </submittedName>
</protein>
<dbReference type="InterPro" id="IPR033900">
    <property type="entry name" value="Gram_neg_porin_domain"/>
</dbReference>
<dbReference type="CDD" id="cd00342">
    <property type="entry name" value="gram_neg_porins"/>
    <property type="match status" value="1"/>
</dbReference>
<dbReference type="GeneID" id="45136080"/>
<dbReference type="InterPro" id="IPR050298">
    <property type="entry name" value="Gram-neg_bact_OMP"/>
</dbReference>